<dbReference type="EMBL" id="JABWMH010000002">
    <property type="protein sequence ID" value="NVD27662.1"/>
    <property type="molecule type" value="Genomic_DNA"/>
</dbReference>
<keyword evidence="3" id="KW-1185">Reference proteome</keyword>
<gene>
    <name evidence="2" type="ORF">HUO14_07075</name>
</gene>
<dbReference type="Pfam" id="PF13480">
    <property type="entry name" value="Acetyltransf_6"/>
    <property type="match status" value="1"/>
</dbReference>
<comment type="caution">
    <text evidence="2">The sequence shown here is derived from an EMBL/GenBank/DDBJ whole genome shotgun (WGS) entry which is preliminary data.</text>
</comment>
<organism evidence="2 3">
    <name type="scientific">Parasphingorhabdus flavimaris</name>
    <dbReference type="NCBI Taxonomy" id="266812"/>
    <lineage>
        <taxon>Bacteria</taxon>
        <taxon>Pseudomonadati</taxon>
        <taxon>Pseudomonadota</taxon>
        <taxon>Alphaproteobacteria</taxon>
        <taxon>Sphingomonadales</taxon>
        <taxon>Sphingomonadaceae</taxon>
        <taxon>Parasphingorhabdus</taxon>
    </lineage>
</organism>
<dbReference type="RefSeq" id="WP_176279166.1">
    <property type="nucleotide sequence ID" value="NZ_JABWMH010000002.1"/>
</dbReference>
<proteinExistence type="predicted"/>
<accession>A0ABX2N1S2</accession>
<evidence type="ECO:0000313" key="3">
    <source>
        <dbReference type="Proteomes" id="UP000652427"/>
    </source>
</evidence>
<dbReference type="SUPFAM" id="SSF55729">
    <property type="entry name" value="Acyl-CoA N-acyltransferases (Nat)"/>
    <property type="match status" value="1"/>
</dbReference>
<evidence type="ECO:0000259" key="1">
    <source>
        <dbReference type="Pfam" id="PF13480"/>
    </source>
</evidence>
<name>A0ABX2N1S2_9SPHN</name>
<protein>
    <submittedName>
        <fullName evidence="2">GNAT family N-acetyltransferase</fullName>
    </submittedName>
</protein>
<reference evidence="2 3" key="1">
    <citation type="submission" date="2020-06" db="EMBL/GenBank/DDBJ databases">
        <authorList>
            <person name="Kim S.-J."/>
            <person name="Park S.-J."/>
        </authorList>
    </citation>
    <scope>NUCLEOTIDE SEQUENCE [LARGE SCALE GENOMIC DNA]</scope>
    <source>
        <strain evidence="2 3">SW-151</strain>
    </source>
</reference>
<sequence length="349" mass="39936">MTDTTLTMSSEYHSNFQSVQAIAGEKLGRSVQKSLFDRIDWLRQLHELCLPDKSPLIVHSSEGEAEAWMFLMKTGLGRHAALANWYNFTFRPIFLADYDEVTKLALLAKLAKQLKSSSHRIEITPVPDEDSAASLTERAFEQAGWIVFRSKADDNHILNVNGRTFDQYWADRPGQLRSTVRRKAKKNLVSVRIEKEFSEEDWNDYVSVYERSWKPEEGNPDFLKKLAEHEAAAGCMRLGLAYIDGEPVAAQFWTVENGEALIHKLAHIEDATKSSPGTLLSVAMFQHVIDIDHVDLIDFGTGNDGYKREWMEEVRDRYRLEFYWPNNPLSWLPILRHYASGLAGKRASL</sequence>
<dbReference type="InterPro" id="IPR038740">
    <property type="entry name" value="BioF2-like_GNAT_dom"/>
</dbReference>
<dbReference type="InterPro" id="IPR016181">
    <property type="entry name" value="Acyl_CoA_acyltransferase"/>
</dbReference>
<feature type="domain" description="BioF2-like acetyltransferase" evidence="1">
    <location>
        <begin position="176"/>
        <end position="308"/>
    </location>
</feature>
<dbReference type="Proteomes" id="UP000652427">
    <property type="component" value="Unassembled WGS sequence"/>
</dbReference>
<evidence type="ECO:0000313" key="2">
    <source>
        <dbReference type="EMBL" id="NVD27662.1"/>
    </source>
</evidence>
<dbReference type="Gene3D" id="3.40.630.30">
    <property type="match status" value="1"/>
</dbReference>